<sequence length="336" mass="36092">MGVGRFFCVALPFILTTISLVCLLIVGLAGVTSSNLHLFEVAPKNLSVTTEQFQNLDFKQKVKDVADKIPGVDSSDVPAVTSLSLTASKLGLGDKYDFFLWNYAELVGDVTTKSKPTFDYASNFTDTTKLEKLTSGAQISVTIPDAVKTGLKTFATLVKWTEVVYIIACVTTALTVLVGIAGFFSRIGSCCTWIISGISCLAIIGFATLATVTSSVVVGALTASVKHYGVESSINTAWLVVIWIGAAASVASGLFWLFSVCCCANAKKDNRHSRAGDSEKLLDTTNYQPVRDPYQGSPYMGQQSGVYNQQQHAIPMHNVKAADRAQAYEPYSHHAV</sequence>
<dbReference type="EMBL" id="KV441391">
    <property type="protein sequence ID" value="OAF60628.1"/>
    <property type="molecule type" value="Genomic_DNA"/>
</dbReference>
<keyword evidence="1" id="KW-1133">Transmembrane helix</keyword>
<dbReference type="GeneID" id="36286501"/>
<dbReference type="InterPro" id="IPR009571">
    <property type="entry name" value="SUR7/Rim9-like_fungi"/>
</dbReference>
<evidence type="ECO:0000313" key="2">
    <source>
        <dbReference type="EMBL" id="OAF60628.1"/>
    </source>
</evidence>
<feature type="transmembrane region" description="Helical" evidence="1">
    <location>
        <begin position="237"/>
        <end position="264"/>
    </location>
</feature>
<dbReference type="GO" id="GO:0005886">
    <property type="term" value="C:plasma membrane"/>
    <property type="evidence" value="ECO:0007669"/>
    <property type="project" value="InterPro"/>
</dbReference>
<dbReference type="GO" id="GO:0051285">
    <property type="term" value="C:cell cortex of cell tip"/>
    <property type="evidence" value="ECO:0007669"/>
    <property type="project" value="TreeGrafter"/>
</dbReference>
<dbReference type="GO" id="GO:0031505">
    <property type="term" value="P:fungal-type cell wall organization"/>
    <property type="evidence" value="ECO:0007669"/>
    <property type="project" value="TreeGrafter"/>
</dbReference>
<dbReference type="AlphaFoldDB" id="A0A177AEU5"/>
<dbReference type="Pfam" id="PF06687">
    <property type="entry name" value="SUR7"/>
    <property type="match status" value="1"/>
</dbReference>
<dbReference type="OrthoDB" id="4480814at2759"/>
<dbReference type="PANTHER" id="PTHR28019">
    <property type="entry name" value="CELL MEMBRANE PROTEIN YLR413W-RELATED"/>
    <property type="match status" value="1"/>
</dbReference>
<keyword evidence="1" id="KW-0472">Membrane</keyword>
<proteinExistence type="predicted"/>
<name>A0A177AEU5_9PEZI</name>
<feature type="transmembrane region" description="Helical" evidence="1">
    <location>
        <begin position="163"/>
        <end position="184"/>
    </location>
</feature>
<dbReference type="PANTHER" id="PTHR28019:SF3">
    <property type="entry name" value="INTEGRAL MEMBRANE PROTEIN (AFU_ORTHOLOGUE AFUA_6G07470)"/>
    <property type="match status" value="1"/>
</dbReference>
<evidence type="ECO:0008006" key="3">
    <source>
        <dbReference type="Google" id="ProtNLM"/>
    </source>
</evidence>
<dbReference type="Proteomes" id="UP000077154">
    <property type="component" value="Unassembled WGS sequence"/>
</dbReference>
<feature type="transmembrane region" description="Helical" evidence="1">
    <location>
        <begin position="7"/>
        <end position="31"/>
    </location>
</feature>
<gene>
    <name evidence="2" type="ORF">VC83_03425</name>
</gene>
<dbReference type="eggNOG" id="ENOG502QRB5">
    <property type="taxonomic scope" value="Eukaryota"/>
</dbReference>
<accession>A0A177AEU5</accession>
<evidence type="ECO:0000256" key="1">
    <source>
        <dbReference type="SAM" id="Phobius"/>
    </source>
</evidence>
<dbReference type="VEuPathDB" id="FungiDB:GMDG_01299"/>
<keyword evidence="1" id="KW-0812">Transmembrane</keyword>
<organism evidence="2">
    <name type="scientific">Pseudogymnoascus destructans</name>
    <dbReference type="NCBI Taxonomy" id="655981"/>
    <lineage>
        <taxon>Eukaryota</taxon>
        <taxon>Fungi</taxon>
        <taxon>Dikarya</taxon>
        <taxon>Ascomycota</taxon>
        <taxon>Pezizomycotina</taxon>
        <taxon>Leotiomycetes</taxon>
        <taxon>Thelebolales</taxon>
        <taxon>Thelebolaceae</taxon>
        <taxon>Pseudogymnoascus</taxon>
    </lineage>
</organism>
<reference evidence="2" key="1">
    <citation type="submission" date="2016-03" db="EMBL/GenBank/DDBJ databases">
        <title>Updated assembly of Pseudogymnoascus destructans, the fungus causing white-nose syndrome of bats.</title>
        <authorList>
            <person name="Palmer J.M."/>
            <person name="Drees K.P."/>
            <person name="Foster J.T."/>
            <person name="Lindner D.L."/>
        </authorList>
    </citation>
    <scope>NUCLEOTIDE SEQUENCE [LARGE SCALE GENOMIC DNA]</scope>
    <source>
        <strain evidence="2">20631-21</strain>
    </source>
</reference>
<dbReference type="InterPro" id="IPR052413">
    <property type="entry name" value="SUR7_domain"/>
</dbReference>
<feature type="transmembrane region" description="Helical" evidence="1">
    <location>
        <begin position="191"/>
        <end position="217"/>
    </location>
</feature>
<dbReference type="RefSeq" id="XP_024325909.1">
    <property type="nucleotide sequence ID" value="XM_024467072.1"/>
</dbReference>
<protein>
    <recommendedName>
        <fullName evidence="3">Integral membrane protein</fullName>
    </recommendedName>
</protein>